<dbReference type="CDD" id="cd02440">
    <property type="entry name" value="AdoMet_MTases"/>
    <property type="match status" value="1"/>
</dbReference>
<keyword evidence="2" id="KW-1185">Reference proteome</keyword>
<reference evidence="1 2" key="1">
    <citation type="journal article" date="2010" name="J. Bacteriol.">
        <title>The complete genome sequence of Croceibacter atlanticus HTCC2559T.</title>
        <authorList>
            <person name="Oh H.M."/>
            <person name="Kang I."/>
            <person name="Ferriera S."/>
            <person name="Giovannoni S.J."/>
            <person name="Cho J.C."/>
        </authorList>
    </citation>
    <scope>NUCLEOTIDE SEQUENCE [LARGE SCALE GENOMIC DNA]</scope>
    <source>
        <strain evidence="2">ATCC BAA-628 / HTCC2559 / KCTC 12090</strain>
    </source>
</reference>
<evidence type="ECO:0000313" key="2">
    <source>
        <dbReference type="Proteomes" id="UP000002297"/>
    </source>
</evidence>
<dbReference type="EMBL" id="CP002046">
    <property type="protein sequence ID" value="EAP87759.1"/>
    <property type="molecule type" value="Genomic_DNA"/>
</dbReference>
<evidence type="ECO:0000313" key="1">
    <source>
        <dbReference type="EMBL" id="EAP87759.1"/>
    </source>
</evidence>
<dbReference type="RefSeq" id="WP_013186435.1">
    <property type="nucleotide sequence ID" value="NC_014230.1"/>
</dbReference>
<dbReference type="HOGENOM" id="CLU_068669_1_0_10"/>
<name>A3U692_CROAH</name>
<dbReference type="SUPFAM" id="SSF53335">
    <property type="entry name" value="S-adenosyl-L-methionine-dependent methyltransferases"/>
    <property type="match status" value="1"/>
</dbReference>
<gene>
    <name evidence="1" type="ordered locus">CA2559_03350</name>
</gene>
<dbReference type="AlphaFoldDB" id="A3U692"/>
<proteinExistence type="predicted"/>
<dbReference type="Proteomes" id="UP000002297">
    <property type="component" value="Chromosome"/>
</dbReference>
<evidence type="ECO:0008006" key="3">
    <source>
        <dbReference type="Google" id="ProtNLM"/>
    </source>
</evidence>
<sequence length="285" mass="33124">MNYPDFSSLNTKLTCKDYTVSEEFFQLKYWDEYDMLVTYPQPKLDELDSYYESEDYISHTDSKATLVDKIYQSVKRIMLNKKLEIVSSFNQNKGSLLDVGAGTGDFLNAAKNDGWSISGVEPNSKARSLANQKKILLVEDINQLPTQKYDVITLWHVLEHVPNLFEYIETLKSLLKENGILIIAVPNYKSYDATYYKEFWAAYDVPRHLWHFSPKGIKKLFAQFNFKLENTFPMTYDAYYVSLLSEKYKNSSFQKLKALKTGFLSNLKAKHSGEYSSLIYCFKTI</sequence>
<dbReference type="PANTHER" id="PTHR43861:SF6">
    <property type="entry name" value="METHYLTRANSFERASE TYPE 11"/>
    <property type="match status" value="1"/>
</dbReference>
<accession>A3U692</accession>
<protein>
    <recommendedName>
        <fullName evidence="3">Methyltransferase</fullName>
    </recommendedName>
</protein>
<dbReference type="OrthoDB" id="2370471at2"/>
<dbReference type="Gene3D" id="3.40.50.150">
    <property type="entry name" value="Vaccinia Virus protein VP39"/>
    <property type="match status" value="1"/>
</dbReference>
<dbReference type="PANTHER" id="PTHR43861">
    <property type="entry name" value="TRANS-ACONITATE 2-METHYLTRANSFERASE-RELATED"/>
    <property type="match status" value="1"/>
</dbReference>
<dbReference type="Pfam" id="PF13489">
    <property type="entry name" value="Methyltransf_23"/>
    <property type="match status" value="1"/>
</dbReference>
<dbReference type="eggNOG" id="COG2227">
    <property type="taxonomic scope" value="Bacteria"/>
</dbReference>
<dbReference type="InterPro" id="IPR029063">
    <property type="entry name" value="SAM-dependent_MTases_sf"/>
</dbReference>
<organism evidence="1 2">
    <name type="scientific">Croceibacter atlanticus (strain ATCC BAA-628 / JCM 21780 / CIP 108009 / IAM 15332 / KCTC 12090 / HTCC2559)</name>
    <dbReference type="NCBI Taxonomy" id="216432"/>
    <lineage>
        <taxon>Bacteria</taxon>
        <taxon>Pseudomonadati</taxon>
        <taxon>Bacteroidota</taxon>
        <taxon>Flavobacteriia</taxon>
        <taxon>Flavobacteriales</taxon>
        <taxon>Flavobacteriaceae</taxon>
        <taxon>Croceibacter</taxon>
    </lineage>
</organism>
<dbReference type="KEGG" id="cat:CA2559_03350"/>
<dbReference type="STRING" id="216432.CA2559_03350"/>
<dbReference type="GeneID" id="89452461"/>